<evidence type="ECO:0000313" key="2">
    <source>
        <dbReference type="EMBL" id="KAF9991631.1"/>
    </source>
</evidence>
<feature type="region of interest" description="Disordered" evidence="1">
    <location>
        <begin position="85"/>
        <end position="134"/>
    </location>
</feature>
<reference evidence="2" key="1">
    <citation type="journal article" date="2020" name="Fungal Divers.">
        <title>Resolving the Mortierellaceae phylogeny through synthesis of multi-gene phylogenetics and phylogenomics.</title>
        <authorList>
            <person name="Vandepol N."/>
            <person name="Liber J."/>
            <person name="Desiro A."/>
            <person name="Na H."/>
            <person name="Kennedy M."/>
            <person name="Barry K."/>
            <person name="Grigoriev I.V."/>
            <person name="Miller A.N."/>
            <person name="O'Donnell K."/>
            <person name="Stajich J.E."/>
            <person name="Bonito G."/>
        </authorList>
    </citation>
    <scope>NUCLEOTIDE SEQUENCE</scope>
    <source>
        <strain evidence="2">MES-2147</strain>
    </source>
</reference>
<dbReference type="OrthoDB" id="2440016at2759"/>
<dbReference type="Proteomes" id="UP000749646">
    <property type="component" value="Unassembled WGS sequence"/>
</dbReference>
<evidence type="ECO:0000256" key="1">
    <source>
        <dbReference type="SAM" id="MobiDB-lite"/>
    </source>
</evidence>
<keyword evidence="3" id="KW-1185">Reference proteome</keyword>
<accession>A0A9P6MC74</accession>
<protein>
    <submittedName>
        <fullName evidence="2">Uncharacterized protein</fullName>
    </submittedName>
</protein>
<feature type="compositionally biased region" description="Low complexity" evidence="1">
    <location>
        <begin position="97"/>
        <end position="112"/>
    </location>
</feature>
<dbReference type="EMBL" id="JAAAHW010002629">
    <property type="protein sequence ID" value="KAF9991631.1"/>
    <property type="molecule type" value="Genomic_DNA"/>
</dbReference>
<dbReference type="AlphaFoldDB" id="A0A9P6MC74"/>
<gene>
    <name evidence="2" type="ORF">BGZ65_000327</name>
</gene>
<feature type="non-terminal residue" evidence="2">
    <location>
        <position position="134"/>
    </location>
</feature>
<evidence type="ECO:0000313" key="3">
    <source>
        <dbReference type="Proteomes" id="UP000749646"/>
    </source>
</evidence>
<sequence length="134" mass="14606">MHPLDIRGTTAMICTLDSPDGQILLAGAASEDLLELPQDEGSLRKFLSVPEDPNEPFMPELLINYTAMLVKYVKDVEVMMGMAKSRQVTTRKRLLDSHGSVSANSSSSSSNNNDDDGAPPAQRPRRVVRPAQPV</sequence>
<proteinExistence type="predicted"/>
<organism evidence="2 3">
    <name type="scientific">Modicella reniformis</name>
    <dbReference type="NCBI Taxonomy" id="1440133"/>
    <lineage>
        <taxon>Eukaryota</taxon>
        <taxon>Fungi</taxon>
        <taxon>Fungi incertae sedis</taxon>
        <taxon>Mucoromycota</taxon>
        <taxon>Mortierellomycotina</taxon>
        <taxon>Mortierellomycetes</taxon>
        <taxon>Mortierellales</taxon>
        <taxon>Mortierellaceae</taxon>
        <taxon>Modicella</taxon>
    </lineage>
</organism>
<comment type="caution">
    <text evidence="2">The sequence shown here is derived from an EMBL/GenBank/DDBJ whole genome shotgun (WGS) entry which is preliminary data.</text>
</comment>
<name>A0A9P6MC74_9FUNG</name>